<dbReference type="SUPFAM" id="SSF52540">
    <property type="entry name" value="P-loop containing nucleoside triphosphate hydrolases"/>
    <property type="match status" value="1"/>
</dbReference>
<dbReference type="InterPro" id="IPR027417">
    <property type="entry name" value="P-loop_NTPase"/>
</dbReference>
<dbReference type="Proteomes" id="UP000001449">
    <property type="component" value="Chromosome 20"/>
</dbReference>
<protein>
    <recommendedName>
        <fullName evidence="3">Phosphoribulokinase/uridine kinase domain-containing protein</fullName>
    </recommendedName>
</protein>
<reference evidence="1 2" key="1">
    <citation type="journal article" date="2004" name="Science">
        <title>The genome of the diatom Thalassiosira pseudonana: ecology, evolution, and metabolism.</title>
        <authorList>
            <person name="Armbrust E.V."/>
            <person name="Berges J.A."/>
            <person name="Bowler C."/>
            <person name="Green B.R."/>
            <person name="Martinez D."/>
            <person name="Putnam N.H."/>
            <person name="Zhou S."/>
            <person name="Allen A.E."/>
            <person name="Apt K.E."/>
            <person name="Bechner M."/>
            <person name="Brzezinski M.A."/>
            <person name="Chaal B.K."/>
            <person name="Chiovitti A."/>
            <person name="Davis A.K."/>
            <person name="Demarest M.S."/>
            <person name="Detter J.C."/>
            <person name="Glavina T."/>
            <person name="Goodstein D."/>
            <person name="Hadi M.Z."/>
            <person name="Hellsten U."/>
            <person name="Hildebrand M."/>
            <person name="Jenkins B.D."/>
            <person name="Jurka J."/>
            <person name="Kapitonov V.V."/>
            <person name="Kroger N."/>
            <person name="Lau W.W."/>
            <person name="Lane T.W."/>
            <person name="Larimer F.W."/>
            <person name="Lippmeier J.C."/>
            <person name="Lucas S."/>
            <person name="Medina M."/>
            <person name="Montsant A."/>
            <person name="Obornik M."/>
            <person name="Parker M.S."/>
            <person name="Palenik B."/>
            <person name="Pazour G.J."/>
            <person name="Richardson P.M."/>
            <person name="Rynearson T.A."/>
            <person name="Saito M.A."/>
            <person name="Schwartz D.C."/>
            <person name="Thamatrakoln K."/>
            <person name="Valentin K."/>
            <person name="Vardi A."/>
            <person name="Wilkerson F.P."/>
            <person name="Rokhsar D.S."/>
        </authorList>
    </citation>
    <scope>NUCLEOTIDE SEQUENCE [LARGE SCALE GENOMIC DNA]</scope>
    <source>
        <strain evidence="1 2">CCMP1335</strain>
    </source>
</reference>
<accession>B8CEX4</accession>
<dbReference type="HOGENOM" id="CLU_067202_0_1_1"/>
<dbReference type="RefSeq" id="XP_002294619.1">
    <property type="nucleotide sequence ID" value="XM_002294583.1"/>
</dbReference>
<dbReference type="eggNOG" id="KOG2702">
    <property type="taxonomic scope" value="Eukaryota"/>
</dbReference>
<dbReference type="PANTHER" id="PTHR10285">
    <property type="entry name" value="URIDINE KINASE"/>
    <property type="match status" value="1"/>
</dbReference>
<dbReference type="KEGG" id="tps:THAPSDRAFT_38510"/>
<evidence type="ECO:0000313" key="2">
    <source>
        <dbReference type="Proteomes" id="UP000001449"/>
    </source>
</evidence>
<dbReference type="STRING" id="35128.B8CEX4"/>
<evidence type="ECO:0000313" key="1">
    <source>
        <dbReference type="EMBL" id="EED87979.1"/>
    </source>
</evidence>
<dbReference type="AlphaFoldDB" id="B8CEX4"/>
<dbReference type="GeneID" id="7447749"/>
<dbReference type="InParanoid" id="B8CEX4"/>
<sequence>MESTYDSLASRLVLRYEQQCTSSNRLTNNQLFVCVAGGPGSGKSTLSQAVVNRINTMMASNDSNSDDNTREVPAAVVLPMDGFHYTRSELQIMGTSPTAPYTYEELLARRGAPWTFDAEGCIASFIAARRDGKASLPVYSRVKSDPVPNGVQLHSETKIVLLEGNYLLAWNDERWAPLQKERVFDETWYIACTSLDEQRERLVQRHLETWSDEKSRMWGEGELGAGKKADANDMLNLEWIEEMSREHADLIIESL</sequence>
<dbReference type="Gene3D" id="3.40.50.300">
    <property type="entry name" value="P-loop containing nucleotide triphosphate hydrolases"/>
    <property type="match status" value="2"/>
</dbReference>
<dbReference type="OMA" id="EVWFVEV"/>
<proteinExistence type="predicted"/>
<gene>
    <name evidence="1" type="ORF">THAPSDRAFT_38510</name>
</gene>
<organism evidence="1 2">
    <name type="scientific">Thalassiosira pseudonana</name>
    <name type="common">Marine diatom</name>
    <name type="synonym">Cyclotella nana</name>
    <dbReference type="NCBI Taxonomy" id="35128"/>
    <lineage>
        <taxon>Eukaryota</taxon>
        <taxon>Sar</taxon>
        <taxon>Stramenopiles</taxon>
        <taxon>Ochrophyta</taxon>
        <taxon>Bacillariophyta</taxon>
        <taxon>Coscinodiscophyceae</taxon>
        <taxon>Thalassiosirophycidae</taxon>
        <taxon>Thalassiosirales</taxon>
        <taxon>Thalassiosiraceae</taxon>
        <taxon>Thalassiosira</taxon>
    </lineage>
</organism>
<evidence type="ECO:0008006" key="3">
    <source>
        <dbReference type="Google" id="ProtNLM"/>
    </source>
</evidence>
<keyword evidence="2" id="KW-1185">Reference proteome</keyword>
<dbReference type="EMBL" id="CM000652">
    <property type="protein sequence ID" value="EED87979.1"/>
    <property type="molecule type" value="Genomic_DNA"/>
</dbReference>
<name>B8CEX4_THAPS</name>
<reference evidence="1 2" key="2">
    <citation type="journal article" date="2008" name="Nature">
        <title>The Phaeodactylum genome reveals the evolutionary history of diatom genomes.</title>
        <authorList>
            <person name="Bowler C."/>
            <person name="Allen A.E."/>
            <person name="Badger J.H."/>
            <person name="Grimwood J."/>
            <person name="Jabbari K."/>
            <person name="Kuo A."/>
            <person name="Maheswari U."/>
            <person name="Martens C."/>
            <person name="Maumus F."/>
            <person name="Otillar R.P."/>
            <person name="Rayko E."/>
            <person name="Salamov A."/>
            <person name="Vandepoele K."/>
            <person name="Beszteri B."/>
            <person name="Gruber A."/>
            <person name="Heijde M."/>
            <person name="Katinka M."/>
            <person name="Mock T."/>
            <person name="Valentin K."/>
            <person name="Verret F."/>
            <person name="Berges J.A."/>
            <person name="Brownlee C."/>
            <person name="Cadoret J.P."/>
            <person name="Chiovitti A."/>
            <person name="Choi C.J."/>
            <person name="Coesel S."/>
            <person name="De Martino A."/>
            <person name="Detter J.C."/>
            <person name="Durkin C."/>
            <person name="Falciatore A."/>
            <person name="Fournet J."/>
            <person name="Haruta M."/>
            <person name="Huysman M.J."/>
            <person name="Jenkins B.D."/>
            <person name="Jiroutova K."/>
            <person name="Jorgensen R.E."/>
            <person name="Joubert Y."/>
            <person name="Kaplan A."/>
            <person name="Kroger N."/>
            <person name="Kroth P.G."/>
            <person name="La Roche J."/>
            <person name="Lindquist E."/>
            <person name="Lommer M."/>
            <person name="Martin-Jezequel V."/>
            <person name="Lopez P.J."/>
            <person name="Lucas S."/>
            <person name="Mangogna M."/>
            <person name="McGinnis K."/>
            <person name="Medlin L.K."/>
            <person name="Montsant A."/>
            <person name="Oudot-Le Secq M.P."/>
            <person name="Napoli C."/>
            <person name="Obornik M."/>
            <person name="Parker M.S."/>
            <person name="Petit J.L."/>
            <person name="Porcel B.M."/>
            <person name="Poulsen N."/>
            <person name="Robison M."/>
            <person name="Rychlewski L."/>
            <person name="Rynearson T.A."/>
            <person name="Schmutz J."/>
            <person name="Shapiro H."/>
            <person name="Siaut M."/>
            <person name="Stanley M."/>
            <person name="Sussman M.R."/>
            <person name="Taylor A.R."/>
            <person name="Vardi A."/>
            <person name="von Dassow P."/>
            <person name="Vyverman W."/>
            <person name="Willis A."/>
            <person name="Wyrwicz L.S."/>
            <person name="Rokhsar D.S."/>
            <person name="Weissenbach J."/>
            <person name="Armbrust E.V."/>
            <person name="Green B.R."/>
            <person name="Van de Peer Y."/>
            <person name="Grigoriev I.V."/>
        </authorList>
    </citation>
    <scope>NUCLEOTIDE SEQUENCE [LARGE SCALE GENOMIC DNA]</scope>
    <source>
        <strain evidence="1 2">CCMP1335</strain>
    </source>
</reference>
<dbReference type="PaxDb" id="35128-Thaps38510"/>
<dbReference type="GO" id="GO:0005737">
    <property type="term" value="C:cytoplasm"/>
    <property type="evidence" value="ECO:0000318"/>
    <property type="project" value="GO_Central"/>
</dbReference>